<dbReference type="EMBL" id="ABCC02000069">
    <property type="protein sequence ID" value="EDP12707.1"/>
    <property type="molecule type" value="Genomic_DNA"/>
</dbReference>
<proteinExistence type="predicted"/>
<protein>
    <recommendedName>
        <fullName evidence="3">DUF4489 domain-containing protein</fullName>
    </recommendedName>
</protein>
<evidence type="ECO:0000313" key="2">
    <source>
        <dbReference type="Proteomes" id="UP000005396"/>
    </source>
</evidence>
<comment type="caution">
    <text evidence="1">The sequence shown here is derived from an EMBL/GenBank/DDBJ whole genome shotgun (WGS) entry which is preliminary data.</text>
</comment>
<reference evidence="1 2" key="1">
    <citation type="submission" date="2007-08" db="EMBL/GenBank/DDBJ databases">
        <authorList>
            <person name="Fulton L."/>
            <person name="Clifton S."/>
            <person name="Fulton B."/>
            <person name="Xu J."/>
            <person name="Minx P."/>
            <person name="Pepin K.H."/>
            <person name="Johnson M."/>
            <person name="Thiruvilangam P."/>
            <person name="Bhonagiri V."/>
            <person name="Nash W.E."/>
            <person name="Mardis E.R."/>
            <person name="Wilson R.K."/>
        </authorList>
    </citation>
    <scope>NUCLEOTIDE SEQUENCE [LARGE SCALE GENOMIC DNA]</scope>
    <source>
        <strain evidence="2">ATCC BAA-613 / DSM 15670 / CCUG 46953 / JCM 12243 / WAL 16351</strain>
    </source>
</reference>
<dbReference type="eggNOG" id="ENOG5033N08">
    <property type="taxonomic scope" value="Bacteria"/>
</dbReference>
<dbReference type="HOGENOM" id="CLU_111931_0_0_9"/>
<dbReference type="InterPro" id="IPR027972">
    <property type="entry name" value="DUF4489"/>
</dbReference>
<reference evidence="1 2" key="2">
    <citation type="submission" date="2007-09" db="EMBL/GenBank/DDBJ databases">
        <title>Draft genome sequence of Clostridium bolteae (ATCC BAA-613).</title>
        <authorList>
            <person name="Sudarsanam P."/>
            <person name="Ley R."/>
            <person name="Guruge J."/>
            <person name="Turnbaugh P.J."/>
            <person name="Mahowald M."/>
            <person name="Liep D."/>
            <person name="Gordon J."/>
        </authorList>
    </citation>
    <scope>NUCLEOTIDE SEQUENCE [LARGE SCALE GENOMIC DNA]</scope>
    <source>
        <strain evidence="2">ATCC BAA-613 / DSM 15670 / CCUG 46953 / JCM 12243 / WAL 16351</strain>
    </source>
</reference>
<evidence type="ECO:0008006" key="3">
    <source>
        <dbReference type="Google" id="ProtNLM"/>
    </source>
</evidence>
<accession>A8S505</accession>
<dbReference type="Proteomes" id="UP000005396">
    <property type="component" value="Unassembled WGS sequence"/>
</dbReference>
<gene>
    <name evidence="1" type="ORF">CLOBOL_06936</name>
</gene>
<dbReference type="PaxDb" id="411902-CLOBOL_06936"/>
<dbReference type="AlphaFoldDB" id="A8S505"/>
<dbReference type="Pfam" id="PF14879">
    <property type="entry name" value="DUF4489"/>
    <property type="match status" value="1"/>
</dbReference>
<sequence>MINMYKGNFENNFNFENKDNNDTFEHRNNLENIECQEPPRYCCEEKKCVLRPNRTFMKCSVPVTTNIPMTTASGTTFNLANLNIDTSKFHKPCIKFEFTSNILTAAGSLTFNFQINKQCKYQPTSFPIGPVWTFSRLASSVGENDTFNFSVCDCDICDDECCNFSVVVTIESLETQGGITVNNATLSAIVVDNPFC</sequence>
<organism evidence="1 2">
    <name type="scientific">Enterocloster bolteae (strain ATCC BAA-613 / DSM 15670 / CCUG 46953 / JCM 12243 / WAL 16351)</name>
    <name type="common">Clostridium bolteae</name>
    <dbReference type="NCBI Taxonomy" id="411902"/>
    <lineage>
        <taxon>Bacteria</taxon>
        <taxon>Bacillati</taxon>
        <taxon>Bacillota</taxon>
        <taxon>Clostridia</taxon>
        <taxon>Lachnospirales</taxon>
        <taxon>Lachnospiraceae</taxon>
        <taxon>Enterocloster</taxon>
    </lineage>
</organism>
<name>A8S505_ENTBW</name>
<evidence type="ECO:0000313" key="1">
    <source>
        <dbReference type="EMBL" id="EDP12707.1"/>
    </source>
</evidence>